<proteinExistence type="predicted"/>
<keyword evidence="3" id="KW-1185">Reference proteome</keyword>
<dbReference type="InterPro" id="IPR014922">
    <property type="entry name" value="YdhG-like"/>
</dbReference>
<reference evidence="2 3" key="1">
    <citation type="submission" date="2024-03" db="EMBL/GenBank/DDBJ databases">
        <title>Chitinophaga caseinilytica sp. nov., a casein hydrolysing bacterium isolated from forest soil.</title>
        <authorList>
            <person name="Lee D.S."/>
            <person name="Han D.M."/>
            <person name="Baek J.H."/>
            <person name="Choi D.G."/>
            <person name="Jeon J.H."/>
            <person name="Jeon C.O."/>
        </authorList>
    </citation>
    <scope>NUCLEOTIDE SEQUENCE [LARGE SCALE GENOMIC DNA]</scope>
    <source>
        <strain evidence="2 3">KACC 19118</strain>
    </source>
</reference>
<evidence type="ECO:0000259" key="1">
    <source>
        <dbReference type="Pfam" id="PF08818"/>
    </source>
</evidence>
<evidence type="ECO:0000313" key="3">
    <source>
        <dbReference type="Proteomes" id="UP001449657"/>
    </source>
</evidence>
<accession>A0ABZ2Z0S6</accession>
<dbReference type="Gene3D" id="3.90.1150.200">
    <property type="match status" value="1"/>
</dbReference>
<gene>
    <name evidence="2" type="ORF">WJU22_18640</name>
</gene>
<evidence type="ECO:0000313" key="2">
    <source>
        <dbReference type="EMBL" id="WZN44917.1"/>
    </source>
</evidence>
<organism evidence="2 3">
    <name type="scientific">Chitinophaga caseinilytica</name>
    <dbReference type="NCBI Taxonomy" id="2267521"/>
    <lineage>
        <taxon>Bacteria</taxon>
        <taxon>Pseudomonadati</taxon>
        <taxon>Bacteroidota</taxon>
        <taxon>Chitinophagia</taxon>
        <taxon>Chitinophagales</taxon>
        <taxon>Chitinophagaceae</taxon>
        <taxon>Chitinophaga</taxon>
    </lineage>
</organism>
<dbReference type="EMBL" id="CP150096">
    <property type="protein sequence ID" value="WZN44917.1"/>
    <property type="molecule type" value="Genomic_DNA"/>
</dbReference>
<dbReference type="Pfam" id="PF08818">
    <property type="entry name" value="DUF1801"/>
    <property type="match status" value="1"/>
</dbReference>
<sequence>MAHIVTNPKVDAFIGREDKWQEAFESLRDILLDCQLTETLKWGNPCYTYQNVNVVLMHGFKDYCALLFFKGSLLPDPNGLLVQQTENVQVGRQLRFTSAKDIQKLKAVIRNYIHDAIQVEAQGLEPQYKKVAEFAVAEEFQVKLDKSAALRKAFESLTPGRQRAYLLYFSSAKQAKTRAARVEKYIPQIMDGKGLDD</sequence>
<dbReference type="Proteomes" id="UP001449657">
    <property type="component" value="Chromosome"/>
</dbReference>
<protein>
    <submittedName>
        <fullName evidence="2">DUF1801 domain-containing protein</fullName>
    </submittedName>
</protein>
<dbReference type="RefSeq" id="WP_341839676.1">
    <property type="nucleotide sequence ID" value="NZ_CP149792.1"/>
</dbReference>
<dbReference type="InterPro" id="IPR016786">
    <property type="entry name" value="YdeI_bac"/>
</dbReference>
<dbReference type="Pfam" id="PF13376">
    <property type="entry name" value="OmdA"/>
    <property type="match status" value="1"/>
</dbReference>
<name>A0ABZ2Z0S6_9BACT</name>
<dbReference type="SUPFAM" id="SSF159888">
    <property type="entry name" value="YdhG-like"/>
    <property type="match status" value="1"/>
</dbReference>
<dbReference type="PIRSF" id="PIRSF021308">
    <property type="entry name" value="UCP021308"/>
    <property type="match status" value="1"/>
</dbReference>
<feature type="domain" description="YdhG-like" evidence="1">
    <location>
        <begin position="20"/>
        <end position="117"/>
    </location>
</feature>